<evidence type="ECO:0000313" key="4">
    <source>
        <dbReference type="Proteomes" id="UP000253551"/>
    </source>
</evidence>
<dbReference type="GO" id="GO:0006635">
    <property type="term" value="P:fatty acid beta-oxidation"/>
    <property type="evidence" value="ECO:0007669"/>
    <property type="project" value="TreeGrafter"/>
</dbReference>
<dbReference type="GO" id="GO:0005739">
    <property type="term" value="C:mitochondrion"/>
    <property type="evidence" value="ECO:0007669"/>
    <property type="project" value="TreeGrafter"/>
</dbReference>
<accession>A0A367K2W0</accession>
<organism evidence="3 4">
    <name type="scientific">Rhizopus stolonifer</name>
    <name type="common">Rhizopus nigricans</name>
    <dbReference type="NCBI Taxonomy" id="4846"/>
    <lineage>
        <taxon>Eukaryota</taxon>
        <taxon>Fungi</taxon>
        <taxon>Fungi incertae sedis</taxon>
        <taxon>Mucoromycota</taxon>
        <taxon>Mucoromycotina</taxon>
        <taxon>Mucoromycetes</taxon>
        <taxon>Mucorales</taxon>
        <taxon>Mucorineae</taxon>
        <taxon>Rhizopodaceae</taxon>
        <taxon>Rhizopus</taxon>
    </lineage>
</organism>
<reference evidence="3 4" key="1">
    <citation type="journal article" date="2018" name="G3 (Bethesda)">
        <title>Phylogenetic and Phylogenomic Definition of Rhizopus Species.</title>
        <authorList>
            <person name="Gryganskyi A.P."/>
            <person name="Golan J."/>
            <person name="Dolatabadi S."/>
            <person name="Mondo S."/>
            <person name="Robb S."/>
            <person name="Idnurm A."/>
            <person name="Muszewska A."/>
            <person name="Steczkiewicz K."/>
            <person name="Masonjones S."/>
            <person name="Liao H.L."/>
            <person name="Gajdeczka M.T."/>
            <person name="Anike F."/>
            <person name="Vuek A."/>
            <person name="Anishchenko I.M."/>
            <person name="Voigt K."/>
            <person name="de Hoog G.S."/>
            <person name="Smith M.E."/>
            <person name="Heitman J."/>
            <person name="Vilgalys R."/>
            <person name="Stajich J.E."/>
        </authorList>
    </citation>
    <scope>NUCLEOTIDE SEQUENCE [LARGE SCALE GENOMIC DNA]</scope>
    <source>
        <strain evidence="3 4">LSU 92-RS-03</strain>
    </source>
</reference>
<keyword evidence="2" id="KW-0456">Lyase</keyword>
<comment type="similarity">
    <text evidence="1">Belongs to the enoyl-CoA hydratase/isomerase family.</text>
</comment>
<dbReference type="PANTHER" id="PTHR11941:SF54">
    <property type="entry name" value="ENOYL-COA HYDRATASE, MITOCHONDRIAL"/>
    <property type="match status" value="1"/>
</dbReference>
<dbReference type="OrthoDB" id="2018133at2759"/>
<dbReference type="InterPro" id="IPR001753">
    <property type="entry name" value="Enoyl-CoA_hydra/iso"/>
</dbReference>
<gene>
    <name evidence="3" type="ORF">CU098_011586</name>
</gene>
<evidence type="ECO:0000256" key="1">
    <source>
        <dbReference type="ARBA" id="ARBA00005254"/>
    </source>
</evidence>
<name>A0A367K2W0_RHIST</name>
<sequence length="83" mass="9044">LVSKVLPVDQLVDEAVKTGNVIANMSQPSVQMAKEAINKSYEVSLSAGLRWERILFQSLFGTADQIEGMGAFAEKRAAVFTNK</sequence>
<comment type="caution">
    <text evidence="3">The sequence shown here is derived from an EMBL/GenBank/DDBJ whole genome shotgun (WGS) entry which is preliminary data.</text>
</comment>
<evidence type="ECO:0000256" key="2">
    <source>
        <dbReference type="ARBA" id="ARBA00023239"/>
    </source>
</evidence>
<dbReference type="AlphaFoldDB" id="A0A367K2W0"/>
<protein>
    <recommendedName>
        <fullName evidence="5">Enoyl-CoA hydratase</fullName>
    </recommendedName>
</protein>
<dbReference type="FunFam" id="1.10.12.10:FF:000001">
    <property type="entry name" value="Probable enoyl-CoA hydratase, mitochondrial"/>
    <property type="match status" value="1"/>
</dbReference>
<evidence type="ECO:0008006" key="5">
    <source>
        <dbReference type="Google" id="ProtNLM"/>
    </source>
</evidence>
<dbReference type="SUPFAM" id="SSF52096">
    <property type="entry name" value="ClpP/crotonase"/>
    <property type="match status" value="1"/>
</dbReference>
<dbReference type="Pfam" id="PF00378">
    <property type="entry name" value="ECH_1"/>
    <property type="match status" value="1"/>
</dbReference>
<evidence type="ECO:0000313" key="3">
    <source>
        <dbReference type="EMBL" id="RCH96582.1"/>
    </source>
</evidence>
<proteinExistence type="inferred from homology"/>
<dbReference type="GO" id="GO:0016836">
    <property type="term" value="F:hydro-lyase activity"/>
    <property type="evidence" value="ECO:0007669"/>
    <property type="project" value="UniProtKB-ARBA"/>
</dbReference>
<dbReference type="Gene3D" id="1.10.12.10">
    <property type="entry name" value="Lyase 2-enoyl-coa Hydratase, Chain A, domain 2"/>
    <property type="match status" value="1"/>
</dbReference>
<keyword evidence="4" id="KW-1185">Reference proteome</keyword>
<dbReference type="STRING" id="4846.A0A367K2W0"/>
<dbReference type="InterPro" id="IPR029045">
    <property type="entry name" value="ClpP/crotonase-like_dom_sf"/>
</dbReference>
<dbReference type="Proteomes" id="UP000253551">
    <property type="component" value="Unassembled WGS sequence"/>
</dbReference>
<dbReference type="InterPro" id="IPR014748">
    <property type="entry name" value="Enoyl-CoA_hydra_C"/>
</dbReference>
<feature type="non-terminal residue" evidence="3">
    <location>
        <position position="1"/>
    </location>
</feature>
<dbReference type="PANTHER" id="PTHR11941">
    <property type="entry name" value="ENOYL-COA HYDRATASE-RELATED"/>
    <property type="match status" value="1"/>
</dbReference>
<dbReference type="EMBL" id="PJQM01002290">
    <property type="protein sequence ID" value="RCH96582.1"/>
    <property type="molecule type" value="Genomic_DNA"/>
</dbReference>